<protein>
    <submittedName>
        <fullName evidence="2">Tetratricopeptide repeat protein</fullName>
    </submittedName>
</protein>
<dbReference type="InterPro" id="IPR011990">
    <property type="entry name" value="TPR-like_helical_dom_sf"/>
</dbReference>
<reference evidence="2" key="1">
    <citation type="journal article" date="2020" name="mSystems">
        <title>Genome- and Community-Level Interaction Insights into Carbon Utilization and Element Cycling Functions of Hydrothermarchaeota in Hydrothermal Sediment.</title>
        <authorList>
            <person name="Zhou Z."/>
            <person name="Liu Y."/>
            <person name="Xu W."/>
            <person name="Pan J."/>
            <person name="Luo Z.H."/>
            <person name="Li M."/>
        </authorList>
    </citation>
    <scope>NUCLEOTIDE SEQUENCE [LARGE SCALE GENOMIC DNA]</scope>
    <source>
        <strain evidence="2">SpSt-258</strain>
    </source>
</reference>
<proteinExistence type="predicted"/>
<comment type="caution">
    <text evidence="2">The sequence shown here is derived from an EMBL/GenBank/DDBJ whole genome shotgun (WGS) entry which is preliminary data.</text>
</comment>
<feature type="repeat" description="TPR" evidence="1">
    <location>
        <begin position="21"/>
        <end position="54"/>
    </location>
</feature>
<keyword evidence="1" id="KW-0802">TPR repeat</keyword>
<dbReference type="PROSITE" id="PS50005">
    <property type="entry name" value="TPR"/>
    <property type="match status" value="1"/>
</dbReference>
<accession>A0A7V0Z5Y9</accession>
<dbReference type="Gene3D" id="1.25.40.10">
    <property type="entry name" value="Tetratricopeptide repeat domain"/>
    <property type="match status" value="1"/>
</dbReference>
<sequence>MHKCLIFFPLILSISGCLFPKQNIYQKGVISYEKKEYEKAIKYFTEFYQRSPSGDSTLFFLYNCYIKVGDIRTGIKILEELAKRKNPSEPIYSTLFNYYHQNNFYHKINQMILNAPQPVIQKFDIKYPLTKRVCAELFAGALSSGKIDDPINFALKRGILKSAPDGKFYENDTIKVNQLILLLDSFIPPVNPENNLRFKYIKMNSYLYLPYSRLISLNILEYDENINPEASATLSQALRAITNLKNRGFLK</sequence>
<dbReference type="PROSITE" id="PS51257">
    <property type="entry name" value="PROKAR_LIPOPROTEIN"/>
    <property type="match status" value="1"/>
</dbReference>
<organism evidence="2">
    <name type="scientific">candidate division WOR-3 bacterium</name>
    <dbReference type="NCBI Taxonomy" id="2052148"/>
    <lineage>
        <taxon>Bacteria</taxon>
        <taxon>Bacteria division WOR-3</taxon>
    </lineage>
</organism>
<dbReference type="InterPro" id="IPR019734">
    <property type="entry name" value="TPR_rpt"/>
</dbReference>
<evidence type="ECO:0000313" key="2">
    <source>
        <dbReference type="EMBL" id="HDY59164.1"/>
    </source>
</evidence>
<gene>
    <name evidence="2" type="ORF">ENP86_06390</name>
</gene>
<name>A0A7V0Z5Y9_UNCW3</name>
<evidence type="ECO:0000256" key="1">
    <source>
        <dbReference type="PROSITE-ProRule" id="PRU00339"/>
    </source>
</evidence>
<dbReference type="AlphaFoldDB" id="A0A7V0Z5Y9"/>
<dbReference type="EMBL" id="DSKY01000015">
    <property type="protein sequence ID" value="HDY59164.1"/>
    <property type="molecule type" value="Genomic_DNA"/>
</dbReference>
<dbReference type="SUPFAM" id="SSF48452">
    <property type="entry name" value="TPR-like"/>
    <property type="match status" value="1"/>
</dbReference>